<name>A0A5N6LUG3_9ASTR</name>
<accession>A0A5N6LUG3</accession>
<comment type="caution">
    <text evidence="2">The sequence shown here is derived from an EMBL/GenBank/DDBJ whole genome shotgun (WGS) entry which is preliminary data.</text>
</comment>
<protein>
    <submittedName>
        <fullName evidence="2">Uncharacterized protein</fullName>
    </submittedName>
</protein>
<organism evidence="2 3">
    <name type="scientific">Mikania micrantha</name>
    <name type="common">bitter vine</name>
    <dbReference type="NCBI Taxonomy" id="192012"/>
    <lineage>
        <taxon>Eukaryota</taxon>
        <taxon>Viridiplantae</taxon>
        <taxon>Streptophyta</taxon>
        <taxon>Embryophyta</taxon>
        <taxon>Tracheophyta</taxon>
        <taxon>Spermatophyta</taxon>
        <taxon>Magnoliopsida</taxon>
        <taxon>eudicotyledons</taxon>
        <taxon>Gunneridae</taxon>
        <taxon>Pentapetalae</taxon>
        <taxon>asterids</taxon>
        <taxon>campanulids</taxon>
        <taxon>Asterales</taxon>
        <taxon>Asteraceae</taxon>
        <taxon>Asteroideae</taxon>
        <taxon>Heliantheae alliance</taxon>
        <taxon>Eupatorieae</taxon>
        <taxon>Mikania</taxon>
    </lineage>
</organism>
<feature type="compositionally biased region" description="Basic and acidic residues" evidence="1">
    <location>
        <begin position="15"/>
        <end position="32"/>
    </location>
</feature>
<evidence type="ECO:0000256" key="1">
    <source>
        <dbReference type="SAM" id="MobiDB-lite"/>
    </source>
</evidence>
<proteinExistence type="predicted"/>
<dbReference type="AlphaFoldDB" id="A0A5N6LUG3"/>
<feature type="compositionally biased region" description="Polar residues" evidence="1">
    <location>
        <begin position="1"/>
        <end position="13"/>
    </location>
</feature>
<dbReference type="EMBL" id="SZYD01000018">
    <property type="protein sequence ID" value="KAD2805209.1"/>
    <property type="molecule type" value="Genomic_DNA"/>
</dbReference>
<evidence type="ECO:0000313" key="2">
    <source>
        <dbReference type="EMBL" id="KAD2805209.1"/>
    </source>
</evidence>
<reference evidence="2 3" key="1">
    <citation type="submission" date="2019-05" db="EMBL/GenBank/DDBJ databases">
        <title>Mikania micrantha, genome provides insights into the molecular mechanism of rapid growth.</title>
        <authorList>
            <person name="Liu B."/>
        </authorList>
    </citation>
    <scope>NUCLEOTIDE SEQUENCE [LARGE SCALE GENOMIC DNA]</scope>
    <source>
        <strain evidence="2">NLD-2019</strain>
        <tissue evidence="2">Leaf</tissue>
    </source>
</reference>
<sequence>MSGRSLGQPSPADSTWKDKAMTGVKEERERYLTHGNVQGGGVPASEAVWKQKRLGIVGGTSPPTGNVSFQVYVPFSEKLSSNVLEARFPGFLHTADASGVSSALLGASVPSSASLPSLFSPLSVTTIGANSAPGITDFFPVSADQLTSSGALRGFPGPSSSSSRGKKVSALLIKNHERKRSSMLLLSLKVLIYNFY</sequence>
<feature type="region of interest" description="Disordered" evidence="1">
    <location>
        <begin position="1"/>
        <end position="37"/>
    </location>
</feature>
<dbReference type="Proteomes" id="UP000326396">
    <property type="component" value="Linkage Group LG8"/>
</dbReference>
<keyword evidence="3" id="KW-1185">Reference proteome</keyword>
<evidence type="ECO:0000313" key="3">
    <source>
        <dbReference type="Proteomes" id="UP000326396"/>
    </source>
</evidence>
<gene>
    <name evidence="2" type="ORF">E3N88_38586</name>
</gene>